<dbReference type="STRING" id="551996.SAMN05192573_115132"/>
<gene>
    <name evidence="1" type="ORF">SAMN05192573_115132</name>
</gene>
<dbReference type="InterPro" id="IPR019850">
    <property type="entry name" value="GldD-like"/>
</dbReference>
<name>A0A1G8HFB6_9SPHI</name>
<dbReference type="AlphaFoldDB" id="A0A1G8HFB6"/>
<evidence type="ECO:0000313" key="2">
    <source>
        <dbReference type="Proteomes" id="UP000199705"/>
    </source>
</evidence>
<sequence>MGDLELKGETSMKYVSLLAAVLLFLSACSGNHDYAPKPRGYYRIPFPKKEYQDYAAGCPYAFTYPKYAFIEPDKKRGAKPCWINMQFPRFNATLHLSYQPITSKKEFNQLVEDARTFAFKHTVKATSIDEGIIHYTDKKVYGIYYTIDGNAASSAQFFLTDSVHNYIRGALYFNTEPRLDSIQPVLSFIKQDMAVMIKSFKWK</sequence>
<accession>A0A1G8HFB6</accession>
<organism evidence="1 2">
    <name type="scientific">Mucilaginibacter gossypii</name>
    <dbReference type="NCBI Taxonomy" id="551996"/>
    <lineage>
        <taxon>Bacteria</taxon>
        <taxon>Pseudomonadati</taxon>
        <taxon>Bacteroidota</taxon>
        <taxon>Sphingobacteriia</taxon>
        <taxon>Sphingobacteriales</taxon>
        <taxon>Sphingobacteriaceae</taxon>
        <taxon>Mucilaginibacter</taxon>
    </lineage>
</organism>
<dbReference type="PROSITE" id="PS51257">
    <property type="entry name" value="PROKAR_LIPOPROTEIN"/>
    <property type="match status" value="1"/>
</dbReference>
<dbReference type="NCBIfam" id="TIGR03512">
    <property type="entry name" value="GldD_lipo"/>
    <property type="match status" value="1"/>
</dbReference>
<dbReference type="Proteomes" id="UP000199705">
    <property type="component" value="Unassembled WGS sequence"/>
</dbReference>
<dbReference type="RefSeq" id="WP_256337518.1">
    <property type="nucleotide sequence ID" value="NZ_FNCG01000015.1"/>
</dbReference>
<dbReference type="EMBL" id="FNCG01000015">
    <property type="protein sequence ID" value="SDI05160.1"/>
    <property type="molecule type" value="Genomic_DNA"/>
</dbReference>
<reference evidence="2" key="1">
    <citation type="submission" date="2016-10" db="EMBL/GenBank/DDBJ databases">
        <authorList>
            <person name="Varghese N."/>
            <person name="Submissions S."/>
        </authorList>
    </citation>
    <scope>NUCLEOTIDE SEQUENCE [LARGE SCALE GENOMIC DNA]</scope>
    <source>
        <strain evidence="2">Gh-67</strain>
    </source>
</reference>
<proteinExistence type="predicted"/>
<keyword evidence="1" id="KW-0449">Lipoprotein</keyword>
<evidence type="ECO:0000313" key="1">
    <source>
        <dbReference type="EMBL" id="SDI05160.1"/>
    </source>
</evidence>
<dbReference type="Pfam" id="PF25593">
    <property type="entry name" value="GldD_lipo"/>
    <property type="match status" value="1"/>
</dbReference>
<protein>
    <submittedName>
        <fullName evidence="1">Gliding motility-associated lipoprotein GldD</fullName>
    </submittedName>
</protein>
<keyword evidence="2" id="KW-1185">Reference proteome</keyword>